<evidence type="ECO:0000256" key="2">
    <source>
        <dbReference type="ARBA" id="ARBA00022630"/>
    </source>
</evidence>
<dbReference type="InterPro" id="IPR035587">
    <property type="entry name" value="DUS-like_FMN-bd"/>
</dbReference>
<dbReference type="PANTHER" id="PTHR45846">
    <property type="entry name" value="TRNA-DIHYDROURIDINE(47) SYNTHASE [NAD(P)(+)]-LIKE"/>
    <property type="match status" value="1"/>
</dbReference>
<dbReference type="GO" id="GO:0050660">
    <property type="term" value="F:flavin adenine dinucleotide binding"/>
    <property type="evidence" value="ECO:0007669"/>
    <property type="project" value="InterPro"/>
</dbReference>
<keyword evidence="3" id="KW-0288">FMN</keyword>
<dbReference type="PANTHER" id="PTHR45846:SF1">
    <property type="entry name" value="TRNA-DIHYDROURIDINE(47) SYNTHASE [NAD(P)(+)]-LIKE"/>
    <property type="match status" value="1"/>
</dbReference>
<name>A0A369KXD6_9BACT</name>
<evidence type="ECO:0000256" key="4">
    <source>
        <dbReference type="ARBA" id="ARBA00022694"/>
    </source>
</evidence>
<keyword evidence="4" id="KW-0819">tRNA processing</keyword>
<keyword evidence="5" id="KW-0521">NADP</keyword>
<gene>
    <name evidence="8" type="ORF">DCC88_08010</name>
</gene>
<keyword evidence="2" id="KW-0285">Flavoprotein</keyword>
<organism evidence="8 9">
    <name type="scientific">Spirobacillus cienkowskii</name>
    <dbReference type="NCBI Taxonomy" id="495820"/>
    <lineage>
        <taxon>Bacteria</taxon>
        <taxon>Pseudomonadati</taxon>
        <taxon>Bdellovibrionota</taxon>
        <taxon>Oligoflexia</taxon>
        <taxon>Silvanigrellales</taxon>
        <taxon>Spirobacillus</taxon>
    </lineage>
</organism>
<evidence type="ECO:0000256" key="3">
    <source>
        <dbReference type="ARBA" id="ARBA00022643"/>
    </source>
</evidence>
<evidence type="ECO:0000259" key="7">
    <source>
        <dbReference type="Pfam" id="PF01207"/>
    </source>
</evidence>
<dbReference type="Gene3D" id="1.10.1200.80">
    <property type="entry name" value="Putative flavin oxidoreducatase, domain 2"/>
    <property type="match status" value="1"/>
</dbReference>
<accession>A0A369KXD6</accession>
<protein>
    <submittedName>
        <fullName evidence="8">tRNA dihydrouridine synthase DusB</fullName>
    </submittedName>
</protein>
<dbReference type="InterPro" id="IPR013785">
    <property type="entry name" value="Aldolase_TIM"/>
</dbReference>
<evidence type="ECO:0000256" key="1">
    <source>
        <dbReference type="ARBA" id="ARBA00001917"/>
    </source>
</evidence>
<evidence type="ECO:0000256" key="6">
    <source>
        <dbReference type="ARBA" id="ARBA00023002"/>
    </source>
</evidence>
<keyword evidence="9" id="KW-1185">Reference proteome</keyword>
<dbReference type="PROSITE" id="PS01136">
    <property type="entry name" value="UPF0034"/>
    <property type="match status" value="1"/>
</dbReference>
<comment type="cofactor">
    <cofactor evidence="1">
        <name>FMN</name>
        <dbReference type="ChEBI" id="CHEBI:58210"/>
    </cofactor>
</comment>
<dbReference type="Pfam" id="PF01207">
    <property type="entry name" value="Dus"/>
    <property type="match status" value="1"/>
</dbReference>
<dbReference type="InterPro" id="IPR018517">
    <property type="entry name" value="tRNA_hU_synthase_CS"/>
</dbReference>
<keyword evidence="6" id="KW-0560">Oxidoreductase</keyword>
<comment type="caution">
    <text evidence="8">The sequence shown here is derived from an EMBL/GenBank/DDBJ whole genome shotgun (WGS) entry which is preliminary data.</text>
</comment>
<dbReference type="SUPFAM" id="SSF51395">
    <property type="entry name" value="FMN-linked oxidoreductases"/>
    <property type="match status" value="1"/>
</dbReference>
<evidence type="ECO:0000313" key="8">
    <source>
        <dbReference type="EMBL" id="RDB35836.1"/>
    </source>
</evidence>
<dbReference type="GO" id="GO:0003723">
    <property type="term" value="F:RNA binding"/>
    <property type="evidence" value="ECO:0007669"/>
    <property type="project" value="TreeGrafter"/>
</dbReference>
<dbReference type="Proteomes" id="UP000253934">
    <property type="component" value="Unassembled WGS sequence"/>
</dbReference>
<dbReference type="GO" id="GO:0017150">
    <property type="term" value="F:tRNA dihydrouridine synthase activity"/>
    <property type="evidence" value="ECO:0007669"/>
    <property type="project" value="InterPro"/>
</dbReference>
<proteinExistence type="predicted"/>
<reference evidence="8" key="1">
    <citation type="submission" date="2018-04" db="EMBL/GenBank/DDBJ databases">
        <title>Draft genome sequence of the Candidatus Spirobacillus cienkowskii, a pathogen of freshwater Daphnia species, reconstructed from hemolymph metagenomic reads.</title>
        <authorList>
            <person name="Bresciani L."/>
            <person name="Lemos L.N."/>
            <person name="Wale N."/>
            <person name="Lin J.Y."/>
            <person name="Fernandes G.R."/>
            <person name="Duffy M.A."/>
            <person name="Rodrigues J.M."/>
        </authorList>
    </citation>
    <scope>NUCLEOTIDE SEQUENCE [LARGE SCALE GENOMIC DNA]</scope>
    <source>
        <strain evidence="8">Binning01</strain>
    </source>
</reference>
<sequence length="409" mass="45364">MSPVNFFNQPIQIGDLVVKNRVFLAPLAGVSDIPFRRICQEMGAGLTYVEMLSATAIAYQNKRTFEMMARHAQESVLGVQVTGPCSEQVASAIRYLDKQGFDTIDINMGCPVKKVVNAGCGSGFLKDPQRITETIKQSRAATNRPLSVKYRIGYTRDAISVTDTTERALLENVDMFTVHGRTRSEGYETPCDHKNIAKAIEVSKRFSSKVVKVGNGDLFSYSSAYLMQHNTQCDAVMVSRGALGNPWIFQEILNNKPVAPSFAEWLDLVMRHISYQQEHYGNNKLAAILARKHLLWYTKGFPASKAVRETLNRVESLDAAREILKNYAANIANSALRSFSNGSEAVQSSYDPKYEMDRVLDRGVGAEDLIVTRNERKAPTLEVGDISGAPSMGALFRVQVPNNEDRSSC</sequence>
<dbReference type="InterPro" id="IPR024036">
    <property type="entry name" value="tRNA-dHydroUridine_Synthase_C"/>
</dbReference>
<dbReference type="Gene3D" id="3.20.20.70">
    <property type="entry name" value="Aldolase class I"/>
    <property type="match status" value="1"/>
</dbReference>
<feature type="domain" description="DUS-like FMN-binding" evidence="7">
    <location>
        <begin position="24"/>
        <end position="325"/>
    </location>
</feature>
<evidence type="ECO:0000256" key="5">
    <source>
        <dbReference type="ARBA" id="ARBA00022857"/>
    </source>
</evidence>
<dbReference type="CDD" id="cd02801">
    <property type="entry name" value="DUS_like_FMN"/>
    <property type="match status" value="1"/>
</dbReference>
<dbReference type="AlphaFoldDB" id="A0A369KXD6"/>
<evidence type="ECO:0000313" key="9">
    <source>
        <dbReference type="Proteomes" id="UP000253934"/>
    </source>
</evidence>
<dbReference type="EMBL" id="QOVW01000073">
    <property type="protein sequence ID" value="RDB35836.1"/>
    <property type="molecule type" value="Genomic_DNA"/>
</dbReference>